<dbReference type="AlphaFoldDB" id="A0A060S6I7"/>
<organism evidence="5 6">
    <name type="scientific">Pycnoporus cinnabarinus</name>
    <name type="common">Cinnabar-red polypore</name>
    <name type="synonym">Trametes cinnabarina</name>
    <dbReference type="NCBI Taxonomy" id="5643"/>
    <lineage>
        <taxon>Eukaryota</taxon>
        <taxon>Fungi</taxon>
        <taxon>Dikarya</taxon>
        <taxon>Basidiomycota</taxon>
        <taxon>Agaricomycotina</taxon>
        <taxon>Agaricomycetes</taxon>
        <taxon>Polyporales</taxon>
        <taxon>Polyporaceae</taxon>
        <taxon>Trametes</taxon>
    </lineage>
</organism>
<dbReference type="PANTHER" id="PTHR24321">
    <property type="entry name" value="DEHYDROGENASES, SHORT CHAIN"/>
    <property type="match status" value="1"/>
</dbReference>
<dbReference type="EMBL" id="CCBP010000059">
    <property type="protein sequence ID" value="CDO69975.1"/>
    <property type="molecule type" value="Genomic_DNA"/>
</dbReference>
<gene>
    <name evidence="5" type="ORF">BN946_scf184836.g49</name>
</gene>
<evidence type="ECO:0000256" key="3">
    <source>
        <dbReference type="ARBA" id="ARBA00023027"/>
    </source>
</evidence>
<dbReference type="Proteomes" id="UP000029665">
    <property type="component" value="Unassembled WGS sequence"/>
</dbReference>
<keyword evidence="3" id="KW-0520">NAD</keyword>
<evidence type="ECO:0000256" key="1">
    <source>
        <dbReference type="ARBA" id="ARBA00006484"/>
    </source>
</evidence>
<dbReference type="Pfam" id="PF13561">
    <property type="entry name" value="adh_short_C2"/>
    <property type="match status" value="1"/>
</dbReference>
<dbReference type="CDD" id="cd05233">
    <property type="entry name" value="SDR_c"/>
    <property type="match status" value="1"/>
</dbReference>
<evidence type="ECO:0000313" key="6">
    <source>
        <dbReference type="Proteomes" id="UP000029665"/>
    </source>
</evidence>
<dbReference type="InterPro" id="IPR057326">
    <property type="entry name" value="KR_dom"/>
</dbReference>
<sequence length="275" mass="29328">MDFGLQNVHVLITGASGGIGLATVQKFLQVGARVTAHYNTKLAPLDPLLGEFGRARIRALQADLTREADVARLFTSAAEGPEAFGPVQVVAINHAYYEARDVPVARMSLEQWESTFSTNLTSSFLVARQYLRGLEAATDDAKEKAAIILIGSTAGKYGEAGHADYSATKSAMMYGLCLTLKNEIVSIAPRGRVNAIAPGWVRTPMAEESLKDPNVVYRALATTPLKKVATPEDIAGQIVVMSSPSLSGHITGQVLMIEGGMEGRLLNERGDLGLS</sequence>
<keyword evidence="6" id="KW-1185">Reference proteome</keyword>
<evidence type="ECO:0000313" key="5">
    <source>
        <dbReference type="EMBL" id="CDO69975.1"/>
    </source>
</evidence>
<dbReference type="InterPro" id="IPR036291">
    <property type="entry name" value="NAD(P)-bd_dom_sf"/>
</dbReference>
<dbReference type="OrthoDB" id="10253736at2759"/>
<dbReference type="Gene3D" id="3.40.50.720">
    <property type="entry name" value="NAD(P)-binding Rossmann-like Domain"/>
    <property type="match status" value="1"/>
</dbReference>
<dbReference type="PANTHER" id="PTHR24321:SF8">
    <property type="entry name" value="ESTRADIOL 17-BETA-DEHYDROGENASE 8-RELATED"/>
    <property type="match status" value="1"/>
</dbReference>
<dbReference type="SMART" id="SM00822">
    <property type="entry name" value="PKS_KR"/>
    <property type="match status" value="1"/>
</dbReference>
<dbReference type="InterPro" id="IPR002347">
    <property type="entry name" value="SDR_fam"/>
</dbReference>
<dbReference type="GO" id="GO:0016491">
    <property type="term" value="F:oxidoreductase activity"/>
    <property type="evidence" value="ECO:0007669"/>
    <property type="project" value="UniProtKB-KW"/>
</dbReference>
<feature type="domain" description="Ketoreductase" evidence="4">
    <location>
        <begin position="8"/>
        <end position="192"/>
    </location>
</feature>
<dbReference type="PRINTS" id="PR00081">
    <property type="entry name" value="GDHRDH"/>
</dbReference>
<reference evidence="5" key="1">
    <citation type="submission" date="2014-01" db="EMBL/GenBank/DDBJ databases">
        <title>The genome of the white-rot fungus Pycnoporus cinnabarinus: a basidiomycete model with a versatile arsenal for lignocellulosic biomass breakdown.</title>
        <authorList>
            <person name="Levasseur A."/>
            <person name="Lomascolo A."/>
            <person name="Ruiz-Duenas F.J."/>
            <person name="Uzan E."/>
            <person name="Piumi F."/>
            <person name="Kues U."/>
            <person name="Ram A.F.J."/>
            <person name="Murat C."/>
            <person name="Haon M."/>
            <person name="Benoit I."/>
            <person name="Arfi Y."/>
            <person name="Chevret D."/>
            <person name="Drula E."/>
            <person name="Kwon M.J."/>
            <person name="Gouret P."/>
            <person name="Lesage-Meessen L."/>
            <person name="Lombard V."/>
            <person name="Mariette J."/>
            <person name="Noirot C."/>
            <person name="Park J."/>
            <person name="Patyshakuliyeva A."/>
            <person name="Wieneger R.A.B."/>
            <person name="Wosten H.A.B."/>
            <person name="Martin F."/>
            <person name="Coutinho P.M."/>
            <person name="de Vries R."/>
            <person name="Martinez A.T."/>
            <person name="Klopp C."/>
            <person name="Pontarotti P."/>
            <person name="Henrissat B."/>
            <person name="Record E."/>
        </authorList>
    </citation>
    <scope>NUCLEOTIDE SEQUENCE [LARGE SCALE GENOMIC DNA]</scope>
    <source>
        <strain evidence="5">BRFM137</strain>
    </source>
</reference>
<accession>A0A060S6I7</accession>
<protein>
    <recommendedName>
        <fullName evidence="4">Ketoreductase domain-containing protein</fullName>
    </recommendedName>
</protein>
<dbReference type="OMA" id="SAMMYGF"/>
<evidence type="ECO:0000259" key="4">
    <source>
        <dbReference type="SMART" id="SM00822"/>
    </source>
</evidence>
<dbReference type="STRING" id="5643.A0A060S6I7"/>
<keyword evidence="2" id="KW-0560">Oxidoreductase</keyword>
<comment type="caution">
    <text evidence="5">The sequence shown here is derived from an EMBL/GenBank/DDBJ whole genome shotgun (WGS) entry which is preliminary data.</text>
</comment>
<dbReference type="SUPFAM" id="SSF51735">
    <property type="entry name" value="NAD(P)-binding Rossmann-fold domains"/>
    <property type="match status" value="1"/>
</dbReference>
<comment type="similarity">
    <text evidence="1">Belongs to the short-chain dehydrogenases/reductases (SDR) family.</text>
</comment>
<name>A0A060S6I7_PYCCI</name>
<dbReference type="HOGENOM" id="CLU_010194_1_3_1"/>
<evidence type="ECO:0000256" key="2">
    <source>
        <dbReference type="ARBA" id="ARBA00023002"/>
    </source>
</evidence>
<proteinExistence type="inferred from homology"/>